<name>A0ABV9CDC7_9ACTN</name>
<dbReference type="InterPro" id="IPR018163">
    <property type="entry name" value="Thr/Ala-tRNA-synth_IIc_edit"/>
</dbReference>
<sequence length="50" mass="5395">MSPYQGRRPCGTDLCGGTHVRHLGMLADVTIRSLKAKSGRLRIGYDAAHA</sequence>
<evidence type="ECO:0000313" key="2">
    <source>
        <dbReference type="EMBL" id="MFC4531125.1"/>
    </source>
</evidence>
<dbReference type="Gene3D" id="3.30.980.10">
    <property type="entry name" value="Threonyl-trna Synthetase, Chain A, domain 2"/>
    <property type="match status" value="1"/>
</dbReference>
<feature type="domain" description="Threonyl/alanyl tRNA synthetase SAD" evidence="1">
    <location>
        <begin position="12"/>
        <end position="42"/>
    </location>
</feature>
<dbReference type="Pfam" id="PF07973">
    <property type="entry name" value="tRNA_SAD"/>
    <property type="match status" value="1"/>
</dbReference>
<accession>A0ABV9CDC7</accession>
<evidence type="ECO:0000313" key="3">
    <source>
        <dbReference type="Proteomes" id="UP001596004"/>
    </source>
</evidence>
<keyword evidence="3" id="KW-1185">Reference proteome</keyword>
<proteinExistence type="predicted"/>
<dbReference type="InterPro" id="IPR012947">
    <property type="entry name" value="tRNA_SAD"/>
</dbReference>
<gene>
    <name evidence="2" type="ORF">ACFO60_10160</name>
</gene>
<dbReference type="SUPFAM" id="SSF55186">
    <property type="entry name" value="ThrRS/AlaRS common domain"/>
    <property type="match status" value="1"/>
</dbReference>
<evidence type="ECO:0000259" key="1">
    <source>
        <dbReference type="Pfam" id="PF07973"/>
    </source>
</evidence>
<protein>
    <recommendedName>
        <fullName evidence="1">Threonyl/alanyl tRNA synthetase SAD domain-containing protein</fullName>
    </recommendedName>
</protein>
<organism evidence="2 3">
    <name type="scientific">Sphaerisporangium dianthi</name>
    <dbReference type="NCBI Taxonomy" id="1436120"/>
    <lineage>
        <taxon>Bacteria</taxon>
        <taxon>Bacillati</taxon>
        <taxon>Actinomycetota</taxon>
        <taxon>Actinomycetes</taxon>
        <taxon>Streptosporangiales</taxon>
        <taxon>Streptosporangiaceae</taxon>
        <taxon>Sphaerisporangium</taxon>
    </lineage>
</organism>
<dbReference type="RefSeq" id="WP_380839464.1">
    <property type="nucleotide sequence ID" value="NZ_JBHSFP010000005.1"/>
</dbReference>
<dbReference type="Proteomes" id="UP001596004">
    <property type="component" value="Unassembled WGS sequence"/>
</dbReference>
<reference evidence="3" key="1">
    <citation type="journal article" date="2019" name="Int. J. Syst. Evol. Microbiol.">
        <title>The Global Catalogue of Microorganisms (GCM) 10K type strain sequencing project: providing services to taxonomists for standard genome sequencing and annotation.</title>
        <authorList>
            <consortium name="The Broad Institute Genomics Platform"/>
            <consortium name="The Broad Institute Genome Sequencing Center for Infectious Disease"/>
            <person name="Wu L."/>
            <person name="Ma J."/>
        </authorList>
    </citation>
    <scope>NUCLEOTIDE SEQUENCE [LARGE SCALE GENOMIC DNA]</scope>
    <source>
        <strain evidence="3">CGMCC 4.7132</strain>
    </source>
</reference>
<dbReference type="EMBL" id="JBHSFP010000005">
    <property type="protein sequence ID" value="MFC4531125.1"/>
    <property type="molecule type" value="Genomic_DNA"/>
</dbReference>
<comment type="caution">
    <text evidence="2">The sequence shown here is derived from an EMBL/GenBank/DDBJ whole genome shotgun (WGS) entry which is preliminary data.</text>
</comment>